<dbReference type="PROSITE" id="PS51462">
    <property type="entry name" value="NUDIX"/>
    <property type="match status" value="1"/>
</dbReference>
<reference evidence="4 5" key="1">
    <citation type="submission" date="2018-09" db="EMBL/GenBank/DDBJ databases">
        <title>Characterization of the phylogenetic diversity of five novel species belonging to the genus Bifidobacterium.</title>
        <authorList>
            <person name="Lugli G.A."/>
            <person name="Duranti S."/>
            <person name="Milani C."/>
        </authorList>
    </citation>
    <scope>NUCLEOTIDE SEQUENCE [LARGE SCALE GENOMIC DNA]</scope>
    <source>
        <strain evidence="4 5">2036B</strain>
    </source>
</reference>
<evidence type="ECO:0000259" key="3">
    <source>
        <dbReference type="PROSITE" id="PS51462"/>
    </source>
</evidence>
<accession>A0A430FSV0</accession>
<dbReference type="CDD" id="cd24161">
    <property type="entry name" value="NUDIX_ADPRase_Ndx2"/>
    <property type="match status" value="1"/>
</dbReference>
<dbReference type="AlphaFoldDB" id="A0A430FSV0"/>
<feature type="domain" description="Nudix hydrolase" evidence="3">
    <location>
        <begin position="54"/>
        <end position="182"/>
    </location>
</feature>
<dbReference type="GO" id="GO:0006753">
    <property type="term" value="P:nucleoside phosphate metabolic process"/>
    <property type="evidence" value="ECO:0007669"/>
    <property type="project" value="TreeGrafter"/>
</dbReference>
<protein>
    <submittedName>
        <fullName evidence="4">ADP-ribose pyrophosphatase</fullName>
    </submittedName>
</protein>
<dbReference type="GO" id="GO:0016787">
    <property type="term" value="F:hydrolase activity"/>
    <property type="evidence" value="ECO:0007669"/>
    <property type="project" value="UniProtKB-KW"/>
</dbReference>
<organism evidence="4 5">
    <name type="scientific">Bifidobacterium dolichotidis</name>
    <dbReference type="NCBI Taxonomy" id="2306976"/>
    <lineage>
        <taxon>Bacteria</taxon>
        <taxon>Bacillati</taxon>
        <taxon>Actinomycetota</taxon>
        <taxon>Actinomycetes</taxon>
        <taxon>Bifidobacteriales</taxon>
        <taxon>Bifidobacteriaceae</taxon>
        <taxon>Bifidobacterium</taxon>
    </lineage>
</organism>
<dbReference type="EMBL" id="QXGM01000001">
    <property type="protein sequence ID" value="RSX55897.1"/>
    <property type="molecule type" value="Genomic_DNA"/>
</dbReference>
<evidence type="ECO:0000256" key="2">
    <source>
        <dbReference type="ARBA" id="ARBA00022801"/>
    </source>
</evidence>
<sequence>MSKPTYRKFDPWRAAPVIEESRESVVDGHYFNVDLVSYHSPDIGNFQRNLLHAKNGDSVGVLGLTDEGLIPLVEQYRLPVHRWTLEIPAGHSYTGKEGPLQVAKERLLEEAGFEAKSFQQFCRFINSPSFSTQYTTLFLARGLKAVQLDETRVHMSVRFVEPGEALEMVNDGMIIDAKTIIAVQTVMTRPDLLQ</sequence>
<keyword evidence="5" id="KW-1185">Reference proteome</keyword>
<evidence type="ECO:0000313" key="4">
    <source>
        <dbReference type="EMBL" id="RSX55897.1"/>
    </source>
</evidence>
<name>A0A430FSV0_9BIFI</name>
<gene>
    <name evidence="4" type="ORF">D2E26_0460</name>
</gene>
<comment type="caution">
    <text evidence="4">The sequence shown here is derived from an EMBL/GenBank/DDBJ whole genome shotgun (WGS) entry which is preliminary data.</text>
</comment>
<dbReference type="GO" id="GO:0019693">
    <property type="term" value="P:ribose phosphate metabolic process"/>
    <property type="evidence" value="ECO:0007669"/>
    <property type="project" value="TreeGrafter"/>
</dbReference>
<evidence type="ECO:0000256" key="1">
    <source>
        <dbReference type="ARBA" id="ARBA00001946"/>
    </source>
</evidence>
<dbReference type="Gene3D" id="3.90.79.10">
    <property type="entry name" value="Nucleoside Triphosphate Pyrophosphohydrolase"/>
    <property type="match status" value="1"/>
</dbReference>
<dbReference type="OrthoDB" id="9806150at2"/>
<evidence type="ECO:0000313" key="5">
    <source>
        <dbReference type="Proteomes" id="UP000287609"/>
    </source>
</evidence>
<dbReference type="Proteomes" id="UP000287609">
    <property type="component" value="Unassembled WGS sequence"/>
</dbReference>
<dbReference type="InterPro" id="IPR015797">
    <property type="entry name" value="NUDIX_hydrolase-like_dom_sf"/>
</dbReference>
<dbReference type="InterPro" id="IPR000086">
    <property type="entry name" value="NUDIX_hydrolase_dom"/>
</dbReference>
<keyword evidence="2" id="KW-0378">Hydrolase</keyword>
<dbReference type="SUPFAM" id="SSF55811">
    <property type="entry name" value="Nudix"/>
    <property type="match status" value="1"/>
</dbReference>
<dbReference type="Pfam" id="PF00293">
    <property type="entry name" value="NUDIX"/>
    <property type="match status" value="1"/>
</dbReference>
<dbReference type="RefSeq" id="WP_125963070.1">
    <property type="nucleotide sequence ID" value="NZ_QXGM01000001.1"/>
</dbReference>
<proteinExistence type="predicted"/>
<dbReference type="PANTHER" id="PTHR11839">
    <property type="entry name" value="UDP/ADP-SUGAR PYROPHOSPHATASE"/>
    <property type="match status" value="1"/>
</dbReference>
<comment type="cofactor">
    <cofactor evidence="1">
        <name>Mg(2+)</name>
        <dbReference type="ChEBI" id="CHEBI:18420"/>
    </cofactor>
</comment>
<dbReference type="PANTHER" id="PTHR11839:SF18">
    <property type="entry name" value="NUDIX HYDROLASE DOMAIN-CONTAINING PROTEIN"/>
    <property type="match status" value="1"/>
</dbReference>